<dbReference type="SUPFAM" id="SSF88659">
    <property type="entry name" value="Sigma3 and sigma4 domains of RNA polymerase sigma factors"/>
    <property type="match status" value="1"/>
</dbReference>
<evidence type="ECO:0000256" key="1">
    <source>
        <dbReference type="ARBA" id="ARBA00010641"/>
    </source>
</evidence>
<comment type="caution">
    <text evidence="7">The sequence shown here is derived from an EMBL/GenBank/DDBJ whole genome shotgun (WGS) entry which is preliminary data.</text>
</comment>
<dbReference type="InterPro" id="IPR014284">
    <property type="entry name" value="RNA_pol_sigma-70_dom"/>
</dbReference>
<feature type="domain" description="RNA polymerase sigma factor 70 region 4 type 2" evidence="6">
    <location>
        <begin position="105"/>
        <end position="156"/>
    </location>
</feature>
<gene>
    <name evidence="7" type="ORF">ACFSW8_16385</name>
</gene>
<evidence type="ECO:0000256" key="3">
    <source>
        <dbReference type="ARBA" id="ARBA00023082"/>
    </source>
</evidence>
<dbReference type="Gene3D" id="1.10.10.10">
    <property type="entry name" value="Winged helix-like DNA-binding domain superfamily/Winged helix DNA-binding domain"/>
    <property type="match status" value="1"/>
</dbReference>
<dbReference type="Gene3D" id="1.10.1740.10">
    <property type="match status" value="1"/>
</dbReference>
<dbReference type="EMBL" id="JBHUJB010000083">
    <property type="protein sequence ID" value="MFD2160484.1"/>
    <property type="molecule type" value="Genomic_DNA"/>
</dbReference>
<evidence type="ECO:0000313" key="7">
    <source>
        <dbReference type="EMBL" id="MFD2160484.1"/>
    </source>
</evidence>
<evidence type="ECO:0000259" key="5">
    <source>
        <dbReference type="Pfam" id="PF04542"/>
    </source>
</evidence>
<evidence type="ECO:0000313" key="8">
    <source>
        <dbReference type="Proteomes" id="UP001597389"/>
    </source>
</evidence>
<dbReference type="InterPro" id="IPR013324">
    <property type="entry name" value="RNA_pol_sigma_r3/r4-like"/>
</dbReference>
<dbReference type="InterPro" id="IPR039425">
    <property type="entry name" value="RNA_pol_sigma-70-like"/>
</dbReference>
<organism evidence="7 8">
    <name type="scientific">Rubritalea tangerina</name>
    <dbReference type="NCBI Taxonomy" id="430798"/>
    <lineage>
        <taxon>Bacteria</taxon>
        <taxon>Pseudomonadati</taxon>
        <taxon>Verrucomicrobiota</taxon>
        <taxon>Verrucomicrobiia</taxon>
        <taxon>Verrucomicrobiales</taxon>
        <taxon>Rubritaleaceae</taxon>
        <taxon>Rubritalea</taxon>
    </lineage>
</organism>
<evidence type="ECO:0000259" key="6">
    <source>
        <dbReference type="Pfam" id="PF08281"/>
    </source>
</evidence>
<evidence type="ECO:0000256" key="2">
    <source>
        <dbReference type="ARBA" id="ARBA00023015"/>
    </source>
</evidence>
<dbReference type="Proteomes" id="UP001597389">
    <property type="component" value="Unassembled WGS sequence"/>
</dbReference>
<dbReference type="PANTHER" id="PTHR43133:SF51">
    <property type="entry name" value="RNA POLYMERASE SIGMA FACTOR"/>
    <property type="match status" value="1"/>
</dbReference>
<dbReference type="RefSeq" id="WP_377178786.1">
    <property type="nucleotide sequence ID" value="NZ_JBHUJB010000083.1"/>
</dbReference>
<dbReference type="InterPro" id="IPR014331">
    <property type="entry name" value="RNA_pol_sigma70_ECF_RHOBA"/>
</dbReference>
<reference evidence="8" key="1">
    <citation type="journal article" date="2019" name="Int. J. Syst. Evol. Microbiol.">
        <title>The Global Catalogue of Microorganisms (GCM) 10K type strain sequencing project: providing services to taxonomists for standard genome sequencing and annotation.</title>
        <authorList>
            <consortium name="The Broad Institute Genomics Platform"/>
            <consortium name="The Broad Institute Genome Sequencing Center for Infectious Disease"/>
            <person name="Wu L."/>
            <person name="Ma J."/>
        </authorList>
    </citation>
    <scope>NUCLEOTIDE SEQUENCE [LARGE SCALE GENOMIC DNA]</scope>
    <source>
        <strain evidence="8">CCUG 57942</strain>
    </source>
</reference>
<keyword evidence="3" id="KW-0731">Sigma factor</keyword>
<dbReference type="InterPro" id="IPR013325">
    <property type="entry name" value="RNA_pol_sigma_r2"/>
</dbReference>
<keyword evidence="8" id="KW-1185">Reference proteome</keyword>
<dbReference type="NCBIfam" id="TIGR02989">
    <property type="entry name" value="Sig-70_gvs1"/>
    <property type="match status" value="1"/>
</dbReference>
<dbReference type="InterPro" id="IPR013249">
    <property type="entry name" value="RNA_pol_sigma70_r4_t2"/>
</dbReference>
<dbReference type="NCBIfam" id="TIGR02937">
    <property type="entry name" value="sigma70-ECF"/>
    <property type="match status" value="1"/>
</dbReference>
<accession>A0ABW4ZF37</accession>
<sequence length="169" mass="19414">MEPYVQLLAEHERYLSGYVYGMIPNSADAEDVLQDIKMALWREFEKFELGSNFGAWSRKVAFHRVMAFRKKKAIEGKRLIFSDACMEYLESQEVPTVGQVDGMSRRLSACIAKMKGVQRELIRLRYKEEFSIEEIAMKTGKTVAAAYRALSRSRLSLRECLNQGGRDEG</sequence>
<dbReference type="PANTHER" id="PTHR43133">
    <property type="entry name" value="RNA POLYMERASE ECF-TYPE SIGMA FACTO"/>
    <property type="match status" value="1"/>
</dbReference>
<dbReference type="InterPro" id="IPR036388">
    <property type="entry name" value="WH-like_DNA-bd_sf"/>
</dbReference>
<keyword evidence="2" id="KW-0805">Transcription regulation</keyword>
<evidence type="ECO:0000256" key="4">
    <source>
        <dbReference type="ARBA" id="ARBA00023163"/>
    </source>
</evidence>
<dbReference type="SUPFAM" id="SSF88946">
    <property type="entry name" value="Sigma2 domain of RNA polymerase sigma factors"/>
    <property type="match status" value="1"/>
</dbReference>
<feature type="domain" description="RNA polymerase sigma-70 region 2" evidence="5">
    <location>
        <begin position="8"/>
        <end position="71"/>
    </location>
</feature>
<dbReference type="Pfam" id="PF04542">
    <property type="entry name" value="Sigma70_r2"/>
    <property type="match status" value="1"/>
</dbReference>
<comment type="similarity">
    <text evidence="1">Belongs to the sigma-70 factor family. ECF subfamily.</text>
</comment>
<protein>
    <submittedName>
        <fullName evidence="7">Sigma-70 family RNA polymerase sigma factor</fullName>
    </submittedName>
</protein>
<dbReference type="InterPro" id="IPR007627">
    <property type="entry name" value="RNA_pol_sigma70_r2"/>
</dbReference>
<proteinExistence type="inferred from homology"/>
<keyword evidence="4" id="KW-0804">Transcription</keyword>
<dbReference type="Pfam" id="PF08281">
    <property type="entry name" value="Sigma70_r4_2"/>
    <property type="match status" value="1"/>
</dbReference>
<name>A0ABW4ZF37_9BACT</name>